<evidence type="ECO:0000313" key="2">
    <source>
        <dbReference type="EMBL" id="CAD7232514.1"/>
    </source>
</evidence>
<sequence>MNSCGSKEEVGVLIAGIEGHICENCTNQAYAIVSEEFDVEKVAKENKELESYSPKEIKSFLDDYVIGQERAKFKLKGEIKNYNNQSVIIKTYVGTTEQVLGKSTTSDDGKFYYKIDIPIKGVVILDLEGGERMEFFADKKNVEFTSRLDEDGIVNIEFQNSKVNQYYEDYKKRISLIELKDNALGVKSEEELKTKIGASVQTLMDKVGIETNRGQHVLNGVVTLLRGNGIDDIADEWLDKGSSLTCKINDELKATLNAYETIQLFEPPVVLYEWNPVE</sequence>
<protein>
    <recommendedName>
        <fullName evidence="1">ATP-dependent Clp protease ATP-binding subunit ClpX zinc ribbon domain-containing protein</fullName>
    </recommendedName>
</protein>
<accession>A0A7R8ZUV7</accession>
<gene>
    <name evidence="2" type="ORF">CTOB1V02_LOCUS10349</name>
</gene>
<feature type="domain" description="ATP-dependent Clp protease ATP-binding subunit ClpX zinc ribbon" evidence="1">
    <location>
        <begin position="6"/>
        <end position="35"/>
    </location>
</feature>
<proteinExistence type="predicted"/>
<organism evidence="2">
    <name type="scientific">Cyprideis torosa</name>
    <dbReference type="NCBI Taxonomy" id="163714"/>
    <lineage>
        <taxon>Eukaryota</taxon>
        <taxon>Metazoa</taxon>
        <taxon>Ecdysozoa</taxon>
        <taxon>Arthropoda</taxon>
        <taxon>Crustacea</taxon>
        <taxon>Oligostraca</taxon>
        <taxon>Ostracoda</taxon>
        <taxon>Podocopa</taxon>
        <taxon>Podocopida</taxon>
        <taxon>Cytherocopina</taxon>
        <taxon>Cytheroidea</taxon>
        <taxon>Cytherideidae</taxon>
        <taxon>Cyprideis</taxon>
    </lineage>
</organism>
<dbReference type="AlphaFoldDB" id="A0A7R8ZUV7"/>
<dbReference type="GO" id="GO:0008270">
    <property type="term" value="F:zinc ion binding"/>
    <property type="evidence" value="ECO:0007669"/>
    <property type="project" value="InterPro"/>
</dbReference>
<dbReference type="InterPro" id="IPR010603">
    <property type="entry name" value="Znf_CppX_C4"/>
</dbReference>
<feature type="non-terminal residue" evidence="2">
    <location>
        <position position="1"/>
    </location>
</feature>
<dbReference type="EMBL" id="OB664748">
    <property type="protein sequence ID" value="CAD7232514.1"/>
    <property type="molecule type" value="Genomic_DNA"/>
</dbReference>
<name>A0A7R8ZUV7_9CRUS</name>
<reference evidence="2" key="1">
    <citation type="submission" date="2020-11" db="EMBL/GenBank/DDBJ databases">
        <authorList>
            <person name="Tran Van P."/>
        </authorList>
    </citation>
    <scope>NUCLEOTIDE SEQUENCE</scope>
</reference>
<dbReference type="GO" id="GO:0046983">
    <property type="term" value="F:protein dimerization activity"/>
    <property type="evidence" value="ECO:0007669"/>
    <property type="project" value="InterPro"/>
</dbReference>
<dbReference type="Pfam" id="PF06689">
    <property type="entry name" value="zf-C4_ClpX"/>
    <property type="match status" value="1"/>
</dbReference>
<evidence type="ECO:0000259" key="1">
    <source>
        <dbReference type="Pfam" id="PF06689"/>
    </source>
</evidence>